<feature type="compositionally biased region" description="Acidic residues" evidence="1">
    <location>
        <begin position="696"/>
        <end position="708"/>
    </location>
</feature>
<name>A0A6C0IQT2_9ZZZZ</name>
<feature type="compositionally biased region" description="Basic and acidic residues" evidence="1">
    <location>
        <begin position="910"/>
        <end position="919"/>
    </location>
</feature>
<feature type="region of interest" description="Disordered" evidence="1">
    <location>
        <begin position="892"/>
        <end position="926"/>
    </location>
</feature>
<evidence type="ECO:0000256" key="1">
    <source>
        <dbReference type="SAM" id="MobiDB-lite"/>
    </source>
</evidence>
<dbReference type="EMBL" id="MN740241">
    <property type="protein sequence ID" value="QHT95568.1"/>
    <property type="molecule type" value="Genomic_DNA"/>
</dbReference>
<sequence>MEFTNKEDTLPLENIYKFCKVNSSGTKTHALIFSGNSETKQIDELFDDLEITNMKLNNTHVQFSDQSIHKDDTIQTIKHKILKELGIDNHAYENLYLYAKSSQYINLWTLYHTITQNDVYPLTQSKFGQLLIHLNVSTDFVADIPIKTSYSYQDLLQFFKKNEFETDIYIPIGQKFASIYDYLFSGNPHDLSAYSPEYAQNSANPLYLYEQSLLFTYGELKNKEIYYIELEDMIEHTNVVNISEEMIIKNYFPLLIKQHIVSQSLFEEKKLSLIETYKTTMFQPIEQYVNIQEAMYSIYQSRSEELQYISKGIHEFDMIIHPVRDMQMPLDIVFKNIHASKDIPFIKYNPGMRRENLYRIYSETIATNGSKIPYLKEPSVHSLSKEIGKPKTIAFYINTNDDNYTSVVMELHKNGDMFIKCMMKNLITSDAVNLTITPLINHIIRNMNTFLEQIGYQMKTIQNVYDSRIEFQNIDVQCEFDIKKDLHLKKSPYVHCITRIFDIITGDMNKGYLLNYKKVNNYRKMDAIEALITNVYNNTNSDKEVIDALKLNHNMEQDEAIKHFTDFLNNFTQINGEYVNKTTQIVENPGFRISLRPSVFENKFTIMVTGINNMNYIEPLFLNIDTLLRITQQPDTTAFQLEQLSKMCKKSTKTGEIPNENLVVTVQPIIKPVVFQSEPEEKDDDEDDEGFFYVSEEEDDDDDEEDTQEGGAIKQKKLTLEKKPTERVNKLFFDKKKKLEPDLFLTKAQGQYKNYSRVCPVNLNLQPIILTDEEKQKLDRENRQAYKYAIRYGTTPDKKYWYICPRYWCLKTNEALSEEQVKQGVCEGNIHEFTEDRFHKDKDQKYKWHNPGFKGKDAHPTSCLPCCYGKDWNADQLKNRRKECGITKEDISIPDLEDNGDEENGDEEGDQKRKDKTKEVDDEEEDNLRQVLPNLMYVVGPDKFPLANNRSGFLSKSIQQLLNIDYADVIMPTNSALIKPNTSVILRSGIEQTQHQSFLGCIANIYSSYHNLIYRIASIEEIQHILAKSISIDDFIKYQNGTLSTTFMPKNRVKTDIYEKYEKSELYKELDMTNKTQENFFKDTVSAFENFKTFLTDKDAWVDHTYLWDIVTTPNPKLFKNGLNLVIIQTTDNDITDNVEFICPTNSYTNTYYDPSRETILLVKQNDFYEPIYFYRSDNRGQPLIHMKPFLSDTNMTSQFVNLLRILQTDLTNKCKNLPSMPKTYHYKENIPAETVIDFINEYQYHVIKQVSNYKHKTIGLLVKIYLEHEDEFFIPTLPSKRVRNLPVTYMDQLSWAPYESTKNFLNRLSTETDGAVFSKPIMRVEEDEMIVGILTETNQFVQIVPPIANTIEDELQPYKTMNYSNGEYYRADVTVTTEKTEDAERIASIKNISLENKFYTAFRTTVRMLLNDYENYELKQKLVGLLDSPNIFYQLKLKKLVILLRVLLKKRVAFGTMSQSVLDNMSEIYTCMSDCKDKTYCLSKNDECKLIVPKKNLVNQVDNQVFYYGRLADELIRFKRVRLFLLDNNKYLNYTDTDYQINDNEALLLQTALDSENLNKLQPFQTNKYLQYIDHDNATPSIVEMRYSNLVTLKERKQACIQTIMKLTGPAKSFWKTVFPKDTQEIIYKSEVDCGYIIMHELFLRLRKNIPSVYDMKKRLVQLYKPLMESHGVKILHILGKQNKKEHMIQQVVNNQVSLETLVMSDQYYLTDLDLWILCDFYKLPVLLVTDTSLESLGLNVPWLVLGGNKNVDVYYCVRSPKQDNLPGYQLINYGLGLGKLDNFRTLLDDPEYAGHALTIGSYLDTYSMI</sequence>
<organism evidence="2">
    <name type="scientific">viral metagenome</name>
    <dbReference type="NCBI Taxonomy" id="1070528"/>
    <lineage>
        <taxon>unclassified sequences</taxon>
        <taxon>metagenomes</taxon>
        <taxon>organismal metagenomes</taxon>
    </lineage>
</organism>
<feature type="region of interest" description="Disordered" evidence="1">
    <location>
        <begin position="696"/>
        <end position="719"/>
    </location>
</feature>
<evidence type="ECO:0000313" key="2">
    <source>
        <dbReference type="EMBL" id="QHT95568.1"/>
    </source>
</evidence>
<feature type="compositionally biased region" description="Acidic residues" evidence="1">
    <location>
        <begin position="895"/>
        <end position="909"/>
    </location>
</feature>
<proteinExistence type="predicted"/>
<protein>
    <submittedName>
        <fullName evidence="2">Uncharacterized protein</fullName>
    </submittedName>
</protein>
<accession>A0A6C0IQT2</accession>
<reference evidence="2" key="1">
    <citation type="journal article" date="2020" name="Nature">
        <title>Giant virus diversity and host interactions through global metagenomics.</title>
        <authorList>
            <person name="Schulz F."/>
            <person name="Roux S."/>
            <person name="Paez-Espino D."/>
            <person name="Jungbluth S."/>
            <person name="Walsh D.A."/>
            <person name="Denef V.J."/>
            <person name="McMahon K.D."/>
            <person name="Konstantinidis K.T."/>
            <person name="Eloe-Fadrosh E.A."/>
            <person name="Kyrpides N.C."/>
            <person name="Woyke T."/>
        </authorList>
    </citation>
    <scope>NUCLEOTIDE SEQUENCE</scope>
    <source>
        <strain evidence="2">GVMAG-M-3300024261-8</strain>
    </source>
</reference>